<comment type="subcellular location">
    <subcellularLocation>
        <location evidence="1">Nucleus</location>
        <location evidence="1">Nucleolus</location>
    </subcellularLocation>
</comment>
<dbReference type="GO" id="GO:0006364">
    <property type="term" value="P:rRNA processing"/>
    <property type="evidence" value="ECO:0007669"/>
    <property type="project" value="UniProtKB-KW"/>
</dbReference>
<dbReference type="InterPro" id="IPR000629">
    <property type="entry name" value="RNA-helicase_DEAD-box_CS"/>
</dbReference>
<keyword evidence="8 11" id="KW-0694">RNA-binding</keyword>
<dbReference type="PROSITE" id="PS51194">
    <property type="entry name" value="HELICASE_CTER"/>
    <property type="match status" value="1"/>
</dbReference>
<dbReference type="GO" id="GO:0005524">
    <property type="term" value="F:ATP binding"/>
    <property type="evidence" value="ECO:0007669"/>
    <property type="project" value="UniProtKB-UniRule"/>
</dbReference>
<dbReference type="InterPro" id="IPR014014">
    <property type="entry name" value="RNA_helicase_DEAD_Q_motif"/>
</dbReference>
<dbReference type="EC" id="3.6.4.13" evidence="11"/>
<feature type="domain" description="Helicase ATP-binding" evidence="13">
    <location>
        <begin position="47"/>
        <end position="269"/>
    </location>
</feature>
<feature type="compositionally biased region" description="Basic and acidic residues" evidence="12">
    <location>
        <begin position="693"/>
        <end position="712"/>
    </location>
</feature>
<dbReference type="GO" id="GO:0003723">
    <property type="term" value="F:RNA binding"/>
    <property type="evidence" value="ECO:0007669"/>
    <property type="project" value="UniProtKB-UniRule"/>
</dbReference>
<keyword evidence="3" id="KW-0698">rRNA processing</keyword>
<keyword evidence="4 10" id="KW-0547">Nucleotide-binding</keyword>
<dbReference type="OrthoDB" id="7396459at2759"/>
<dbReference type="PROSITE" id="PS00039">
    <property type="entry name" value="DEAD_ATP_HELICASE"/>
    <property type="match status" value="1"/>
</dbReference>
<evidence type="ECO:0000259" key="14">
    <source>
        <dbReference type="PROSITE" id="PS51194"/>
    </source>
</evidence>
<dbReference type="InterPro" id="IPR014001">
    <property type="entry name" value="Helicase_ATP-bd"/>
</dbReference>
<evidence type="ECO:0000256" key="6">
    <source>
        <dbReference type="ARBA" id="ARBA00022806"/>
    </source>
</evidence>
<dbReference type="PANTHER" id="PTHR24031">
    <property type="entry name" value="RNA HELICASE"/>
    <property type="match status" value="1"/>
</dbReference>
<feature type="compositionally biased region" description="Basic and acidic residues" evidence="12">
    <location>
        <begin position="626"/>
        <end position="641"/>
    </location>
</feature>
<dbReference type="GO" id="GO:0016787">
    <property type="term" value="F:hydrolase activity"/>
    <property type="evidence" value="ECO:0007669"/>
    <property type="project" value="UniProtKB-KW"/>
</dbReference>
<evidence type="ECO:0000256" key="11">
    <source>
        <dbReference type="RuleBase" id="RU365068"/>
    </source>
</evidence>
<evidence type="ECO:0000256" key="12">
    <source>
        <dbReference type="SAM" id="MobiDB-lite"/>
    </source>
</evidence>
<dbReference type="SUPFAM" id="SSF52540">
    <property type="entry name" value="P-loop containing nucleoside triphosphate hydrolases"/>
    <property type="match status" value="2"/>
</dbReference>
<keyword evidence="2" id="KW-0690">Ribosome biogenesis</keyword>
<feature type="region of interest" description="Disordered" evidence="12">
    <location>
        <begin position="117"/>
        <end position="137"/>
    </location>
</feature>
<evidence type="ECO:0000256" key="10">
    <source>
        <dbReference type="RuleBase" id="RU000492"/>
    </source>
</evidence>
<dbReference type="GO" id="GO:0005730">
    <property type="term" value="C:nucleolus"/>
    <property type="evidence" value="ECO:0007669"/>
    <property type="project" value="UniProtKB-SubCell"/>
</dbReference>
<dbReference type="InterPro" id="IPR025313">
    <property type="entry name" value="SPB4-like_CTE"/>
</dbReference>
<proteinExistence type="inferred from homology"/>
<evidence type="ECO:0000256" key="9">
    <source>
        <dbReference type="PROSITE-ProRule" id="PRU00552"/>
    </source>
</evidence>
<feature type="compositionally biased region" description="Basic and acidic residues" evidence="12">
    <location>
        <begin position="581"/>
        <end position="603"/>
    </location>
</feature>
<dbReference type="EMBL" id="PUHQ01000001">
    <property type="protein sequence ID" value="KAG0667516.1"/>
    <property type="molecule type" value="Genomic_DNA"/>
</dbReference>
<evidence type="ECO:0000256" key="3">
    <source>
        <dbReference type="ARBA" id="ARBA00022552"/>
    </source>
</evidence>
<evidence type="ECO:0000256" key="2">
    <source>
        <dbReference type="ARBA" id="ARBA00022517"/>
    </source>
</evidence>
<comment type="caution">
    <text evidence="16">The sequence shown here is derived from an EMBL/GenBank/DDBJ whole genome shotgun (WGS) entry which is preliminary data.</text>
</comment>
<gene>
    <name evidence="16" type="primary">SPB4</name>
    <name evidence="16" type="ORF">C6P46_000049</name>
</gene>
<dbReference type="InterPro" id="IPR027417">
    <property type="entry name" value="P-loop_NTPase"/>
</dbReference>
<organism evidence="16 17">
    <name type="scientific">Rhodotorula mucilaginosa</name>
    <name type="common">Yeast</name>
    <name type="synonym">Rhodotorula rubra</name>
    <dbReference type="NCBI Taxonomy" id="5537"/>
    <lineage>
        <taxon>Eukaryota</taxon>
        <taxon>Fungi</taxon>
        <taxon>Dikarya</taxon>
        <taxon>Basidiomycota</taxon>
        <taxon>Pucciniomycotina</taxon>
        <taxon>Microbotryomycetes</taxon>
        <taxon>Sporidiobolales</taxon>
        <taxon>Sporidiobolaceae</taxon>
        <taxon>Rhodotorula</taxon>
    </lineage>
</organism>
<dbReference type="AlphaFoldDB" id="A0A9P6WA17"/>
<feature type="domain" description="Helicase C-terminal" evidence="14">
    <location>
        <begin position="323"/>
        <end position="492"/>
    </location>
</feature>
<dbReference type="GO" id="GO:0003724">
    <property type="term" value="F:RNA helicase activity"/>
    <property type="evidence" value="ECO:0007669"/>
    <property type="project" value="UniProtKB-EC"/>
</dbReference>
<feature type="region of interest" description="Disordered" evidence="12">
    <location>
        <begin position="581"/>
        <end position="660"/>
    </location>
</feature>
<feature type="compositionally biased region" description="Low complexity" evidence="12">
    <location>
        <begin position="125"/>
        <end position="137"/>
    </location>
</feature>
<dbReference type="PROSITE" id="PS51195">
    <property type="entry name" value="Q_MOTIF"/>
    <property type="match status" value="1"/>
</dbReference>
<evidence type="ECO:0000256" key="5">
    <source>
        <dbReference type="ARBA" id="ARBA00022801"/>
    </source>
</evidence>
<protein>
    <recommendedName>
        <fullName evidence="11">ATP-dependent RNA helicase</fullName>
        <ecNumber evidence="11">3.6.4.13</ecNumber>
    </recommendedName>
</protein>
<comment type="catalytic activity">
    <reaction evidence="11">
        <text>ATP + H2O = ADP + phosphate + H(+)</text>
        <dbReference type="Rhea" id="RHEA:13065"/>
        <dbReference type="ChEBI" id="CHEBI:15377"/>
        <dbReference type="ChEBI" id="CHEBI:15378"/>
        <dbReference type="ChEBI" id="CHEBI:30616"/>
        <dbReference type="ChEBI" id="CHEBI:43474"/>
        <dbReference type="ChEBI" id="CHEBI:456216"/>
        <dbReference type="EC" id="3.6.4.13"/>
    </reaction>
</comment>
<dbReference type="Proteomes" id="UP000777482">
    <property type="component" value="Unassembled WGS sequence"/>
</dbReference>
<evidence type="ECO:0000256" key="4">
    <source>
        <dbReference type="ARBA" id="ARBA00022741"/>
    </source>
</evidence>
<evidence type="ECO:0000256" key="7">
    <source>
        <dbReference type="ARBA" id="ARBA00022840"/>
    </source>
</evidence>
<dbReference type="InterPro" id="IPR001650">
    <property type="entry name" value="Helicase_C-like"/>
</dbReference>
<comment type="domain">
    <text evidence="11">The Q motif is unique to and characteristic of the DEAD box family of RNA helicases and controls ATP binding and hydrolysis.</text>
</comment>
<sequence length="743" mass="80789">MATDRLAAAPSYAGPWSRIQPALTPWIADVVRDMGFEQMTPVQAGTIPLFLQHKDVVVEAVTGSGKTLAFVIPVIERLARRETPLGKREIGAVVIAPTRELAIQIHSVFNHFLAAQPTAQNPDDPSTSTAPPPAATSATPVAPALLLIGGNSLQDDKKQFFETGADILVGTPGRLEEFLLGSSSVAINKKGKGKGSVSRGSGTGVGDTRQLEVLVMDEADRLLDLGFTPTLTRLLEHFPKQRRTGLFSATMTDALGQLVRVGLRNPVRVVVKVEAKNAKGKEKAEAAGDRKIPSLLQNGFVVCRPEERLAMLFRILRQEAFPSPDEAADVAEPANDGARKFIVYFSTCAAVDYFFKVLSAMPSLSKSGFSLHSLHGQQSPTRRSSTFAAFIALPSTTPGVLLCTDVAARGLDLPDVDVVVQVDPPVDPRAFGHRVGRTARAGRSGKAVVLLNKGREEGYVDFLQIRKIPLQRFDYPGGESASDLATEAEALRAEMQTAILTDRDLHDRGVKAFVSSIRSYSKHEASYLFRLQDLDLVGLAKAFALLRMPKVAELKGKEEEIADRWQDREVDWDHYAYADKTREKQRKSELKAQQEKRAEAESRKRARAEAAAASASHDEAEELGEPDEKKFKKGEHKDKNRAWSAQEDSDARKAARRAKRLARVKAQHAAAQAERLSAIKAAGGVDGDEDAEQDWKEELARAKREKKEEKKRLGGALGTSKLDRVVAPVGGGGLAGVAFEGLD</sequence>
<reference evidence="16 17" key="1">
    <citation type="submission" date="2020-11" db="EMBL/GenBank/DDBJ databases">
        <title>Kefir isolates.</title>
        <authorList>
            <person name="Marcisauskas S."/>
            <person name="Kim Y."/>
            <person name="Blasche S."/>
        </authorList>
    </citation>
    <scope>NUCLEOTIDE SEQUENCE [LARGE SCALE GENOMIC DNA]</scope>
    <source>
        <strain evidence="16 17">KR</strain>
    </source>
</reference>
<dbReference type="SMART" id="SM00490">
    <property type="entry name" value="HELICc"/>
    <property type="match status" value="1"/>
</dbReference>
<dbReference type="SMART" id="SM01178">
    <property type="entry name" value="DUF4217"/>
    <property type="match status" value="1"/>
</dbReference>
<dbReference type="Gene3D" id="3.40.50.300">
    <property type="entry name" value="P-loop containing nucleotide triphosphate hydrolases"/>
    <property type="match status" value="2"/>
</dbReference>
<name>A0A9P6WA17_RHOMI</name>
<feature type="region of interest" description="Disordered" evidence="12">
    <location>
        <begin position="684"/>
        <end position="715"/>
    </location>
</feature>
<evidence type="ECO:0000256" key="1">
    <source>
        <dbReference type="ARBA" id="ARBA00004604"/>
    </source>
</evidence>
<dbReference type="Pfam" id="PF00271">
    <property type="entry name" value="Helicase_C"/>
    <property type="match status" value="1"/>
</dbReference>
<dbReference type="CDD" id="cd18787">
    <property type="entry name" value="SF2_C_DEAD"/>
    <property type="match status" value="1"/>
</dbReference>
<dbReference type="Pfam" id="PF13959">
    <property type="entry name" value="CTE_SPB4"/>
    <property type="match status" value="1"/>
</dbReference>
<evidence type="ECO:0000313" key="16">
    <source>
        <dbReference type="EMBL" id="KAG0667516.1"/>
    </source>
</evidence>
<dbReference type="InterPro" id="IPR011545">
    <property type="entry name" value="DEAD/DEAH_box_helicase_dom"/>
</dbReference>
<accession>A0A9P6WA17</accession>
<keyword evidence="5 10" id="KW-0378">Hydrolase</keyword>
<keyword evidence="7 10" id="KW-0067">ATP-binding</keyword>
<evidence type="ECO:0000256" key="8">
    <source>
        <dbReference type="ARBA" id="ARBA00022884"/>
    </source>
</evidence>
<dbReference type="PROSITE" id="PS51192">
    <property type="entry name" value="HELICASE_ATP_BIND_1"/>
    <property type="match status" value="1"/>
</dbReference>
<dbReference type="CDD" id="cd17960">
    <property type="entry name" value="DEADc_DDX55"/>
    <property type="match status" value="1"/>
</dbReference>
<dbReference type="SMART" id="SM00487">
    <property type="entry name" value="DEXDc"/>
    <property type="match status" value="1"/>
</dbReference>
<evidence type="ECO:0000259" key="15">
    <source>
        <dbReference type="PROSITE" id="PS51195"/>
    </source>
</evidence>
<keyword evidence="6 10" id="KW-0347">Helicase</keyword>
<comment type="function">
    <text evidence="11">RNA helicase.</text>
</comment>
<feature type="short sequence motif" description="Q motif" evidence="9">
    <location>
        <begin position="16"/>
        <end position="44"/>
    </location>
</feature>
<evidence type="ECO:0000259" key="13">
    <source>
        <dbReference type="PROSITE" id="PS51192"/>
    </source>
</evidence>
<feature type="domain" description="DEAD-box RNA helicase Q" evidence="15">
    <location>
        <begin position="16"/>
        <end position="44"/>
    </location>
</feature>
<evidence type="ECO:0000313" key="17">
    <source>
        <dbReference type="Proteomes" id="UP000777482"/>
    </source>
</evidence>
<keyword evidence="17" id="KW-1185">Reference proteome</keyword>
<dbReference type="Pfam" id="PF00270">
    <property type="entry name" value="DEAD"/>
    <property type="match status" value="1"/>
</dbReference>
<comment type="similarity">
    <text evidence="10">Belongs to the DEAD box helicase family.</text>
</comment>